<dbReference type="InterPro" id="IPR006595">
    <property type="entry name" value="CTLH_C"/>
</dbReference>
<proteinExistence type="inferred from homology"/>
<comment type="caution">
    <text evidence="14">The sequence shown here is derived from an EMBL/GenBank/DDBJ whole genome shotgun (WGS) entry which is preliminary data.</text>
</comment>
<dbReference type="Pfam" id="PF13445">
    <property type="entry name" value="zf-RING_UBOX"/>
    <property type="match status" value="1"/>
</dbReference>
<evidence type="ECO:0000256" key="1">
    <source>
        <dbReference type="ARBA" id="ARBA00004496"/>
    </source>
</evidence>
<comment type="subcellular location">
    <subcellularLocation>
        <location evidence="1">Cytoplasm</location>
    </subcellularLocation>
</comment>
<feature type="domain" description="RING-type" evidence="11">
    <location>
        <begin position="373"/>
        <end position="421"/>
    </location>
</feature>
<dbReference type="InterPro" id="IPR027370">
    <property type="entry name" value="Znf-RING_euk"/>
</dbReference>
<keyword evidence="2" id="KW-0963">Cytoplasm</keyword>
<dbReference type="InterPro" id="IPR013144">
    <property type="entry name" value="CRA_dom"/>
</dbReference>
<evidence type="ECO:0000256" key="8">
    <source>
        <dbReference type="ARBA" id="ARBA00080744"/>
    </source>
</evidence>
<keyword evidence="5" id="KW-0862">Zinc</keyword>
<dbReference type="PROSITE" id="PS50897">
    <property type="entry name" value="CTLH"/>
    <property type="match status" value="1"/>
</dbReference>
<dbReference type="Proteomes" id="UP000245699">
    <property type="component" value="Unassembled WGS sequence"/>
</dbReference>
<dbReference type="STRING" id="61424.A0A2T9Y402"/>
<evidence type="ECO:0000256" key="9">
    <source>
        <dbReference type="PROSITE-ProRule" id="PRU00175"/>
    </source>
</evidence>
<protein>
    <recommendedName>
        <fullName evidence="8">GID complex catalytic subunit 2</fullName>
    </recommendedName>
    <alternativeName>
        <fullName evidence="7">Glucose-induced degradation protein 2</fullName>
    </alternativeName>
</protein>
<evidence type="ECO:0000256" key="4">
    <source>
        <dbReference type="ARBA" id="ARBA00022771"/>
    </source>
</evidence>
<dbReference type="InterPro" id="IPR001841">
    <property type="entry name" value="Znf_RING"/>
</dbReference>
<sequence>MDDILASNNKLLKIHDSFTKKSEKSINSLIKSATEYKSKMKNNGAEPNDLHDSEKELKQSVKNTLAELKEIQKDLYTNVSKLGKQVDKIGKVNLDICDENGLLEEFHDQIDVEIALHLLRSGRFDLAEVFIEESSAQLSDMVVEQFKMLFRIVSEINNNNLGLAFKWVEDNKERFEDGGMFLEFQLFKQEYLTLIQNNKVFDAYSYGKKNFTKFLNYKPKKIKNEMDYDGFKCEEDCKKATSTGYEQTKLGYLDEIRRLMGVIVYAKRLDSSPYKHYFMPSAKQILADLFTKSFCVLFGLPAEPPLTITMNAGLVALPNISKVATLKLKQQSVTNQQDLKKRKQMSDAWYNHNELSAEINLADSLCFHSVFACPVSKEQATETNPPMMMPCGHVICKESLEKLSKSNRGTSPAGKFKCPYCPQHFMEAEAKRVYF</sequence>
<organism evidence="14 15">
    <name type="scientific">Furculomyces boomerangus</name>
    <dbReference type="NCBI Taxonomy" id="61424"/>
    <lineage>
        <taxon>Eukaryota</taxon>
        <taxon>Fungi</taxon>
        <taxon>Fungi incertae sedis</taxon>
        <taxon>Zoopagomycota</taxon>
        <taxon>Kickxellomycotina</taxon>
        <taxon>Harpellomycetes</taxon>
        <taxon>Harpellales</taxon>
        <taxon>Harpellaceae</taxon>
        <taxon>Furculomyces</taxon>
    </lineage>
</organism>
<name>A0A2T9Y402_9FUNG</name>
<dbReference type="CDD" id="cd16652">
    <property type="entry name" value="dRING_Rmd5p-like"/>
    <property type="match status" value="1"/>
</dbReference>
<dbReference type="InterPro" id="IPR013083">
    <property type="entry name" value="Znf_RING/FYVE/PHD"/>
</dbReference>
<dbReference type="Gene3D" id="3.30.40.10">
    <property type="entry name" value="Zinc/RING finger domain, C3HC4 (zinc finger)"/>
    <property type="match status" value="1"/>
</dbReference>
<evidence type="ECO:0000256" key="5">
    <source>
        <dbReference type="ARBA" id="ARBA00022833"/>
    </source>
</evidence>
<evidence type="ECO:0000256" key="3">
    <source>
        <dbReference type="ARBA" id="ARBA00022723"/>
    </source>
</evidence>
<dbReference type="InterPro" id="IPR045098">
    <property type="entry name" value="Fyv10_fam"/>
</dbReference>
<evidence type="ECO:0000313" key="15">
    <source>
        <dbReference type="Proteomes" id="UP000245699"/>
    </source>
</evidence>
<evidence type="ECO:0000259" key="13">
    <source>
        <dbReference type="PROSITE" id="PS51867"/>
    </source>
</evidence>
<dbReference type="SMART" id="SM00757">
    <property type="entry name" value="CRA"/>
    <property type="match status" value="1"/>
</dbReference>
<keyword evidence="4 9" id="KW-0863">Zinc-finger</keyword>
<dbReference type="SUPFAM" id="SSF57850">
    <property type="entry name" value="RING/U-box"/>
    <property type="match status" value="1"/>
</dbReference>
<feature type="zinc finger region" description="RING-Gid-type" evidence="10">
    <location>
        <begin position="373"/>
        <end position="421"/>
    </location>
</feature>
<accession>A0A2T9Y402</accession>
<dbReference type="PANTHER" id="PTHR12170">
    <property type="entry name" value="MACROPHAGE ERYTHROBLAST ATTACHER-RELATED"/>
    <property type="match status" value="1"/>
</dbReference>
<evidence type="ECO:0000256" key="7">
    <source>
        <dbReference type="ARBA" id="ARBA00075398"/>
    </source>
</evidence>
<dbReference type="PROSITE" id="PS51867">
    <property type="entry name" value="ZF_RING_GID"/>
    <property type="match status" value="1"/>
</dbReference>
<comment type="similarity">
    <text evidence="6">Belongs to the RMD5/GID2 family.</text>
</comment>
<dbReference type="GO" id="GO:0005737">
    <property type="term" value="C:cytoplasm"/>
    <property type="evidence" value="ECO:0007669"/>
    <property type="project" value="UniProtKB-SubCell"/>
</dbReference>
<gene>
    <name evidence="14" type="ORF">BB559_006241</name>
</gene>
<dbReference type="GO" id="GO:0061630">
    <property type="term" value="F:ubiquitin protein ligase activity"/>
    <property type="evidence" value="ECO:0007669"/>
    <property type="project" value="InterPro"/>
</dbReference>
<feature type="domain" description="RING-Gid-type" evidence="13">
    <location>
        <begin position="373"/>
        <end position="421"/>
    </location>
</feature>
<evidence type="ECO:0000259" key="12">
    <source>
        <dbReference type="PROSITE" id="PS50897"/>
    </source>
</evidence>
<dbReference type="GO" id="GO:0005634">
    <property type="term" value="C:nucleus"/>
    <property type="evidence" value="ECO:0007669"/>
    <property type="project" value="TreeGrafter"/>
</dbReference>
<dbReference type="AlphaFoldDB" id="A0A2T9Y402"/>
<dbReference type="GO" id="GO:0034657">
    <property type="term" value="C:GID complex"/>
    <property type="evidence" value="ECO:0007669"/>
    <property type="project" value="TreeGrafter"/>
</dbReference>
<reference evidence="14 15" key="1">
    <citation type="journal article" date="2018" name="MBio">
        <title>Comparative Genomics Reveals the Core Gene Toolbox for the Fungus-Insect Symbiosis.</title>
        <authorList>
            <person name="Wang Y."/>
            <person name="Stata M."/>
            <person name="Wang W."/>
            <person name="Stajich J.E."/>
            <person name="White M.M."/>
            <person name="Moncalvo J.M."/>
        </authorList>
    </citation>
    <scope>NUCLEOTIDE SEQUENCE [LARGE SCALE GENOMIC DNA]</scope>
    <source>
        <strain evidence="14 15">AUS-77-4</strain>
    </source>
</reference>
<evidence type="ECO:0000256" key="6">
    <source>
        <dbReference type="ARBA" id="ARBA00061136"/>
    </source>
</evidence>
<dbReference type="PROSITE" id="PS50089">
    <property type="entry name" value="ZF_RING_2"/>
    <property type="match status" value="1"/>
</dbReference>
<keyword evidence="3" id="KW-0479">Metal-binding</keyword>
<feature type="domain" description="CTLH" evidence="12">
    <location>
        <begin position="145"/>
        <end position="202"/>
    </location>
</feature>
<dbReference type="GO" id="GO:0008270">
    <property type="term" value="F:zinc ion binding"/>
    <property type="evidence" value="ECO:0007669"/>
    <property type="project" value="UniProtKB-KW"/>
</dbReference>
<evidence type="ECO:0000256" key="10">
    <source>
        <dbReference type="PROSITE-ProRule" id="PRU01215"/>
    </source>
</evidence>
<dbReference type="OrthoDB" id="1933281at2759"/>
<evidence type="ECO:0000313" key="14">
    <source>
        <dbReference type="EMBL" id="PVU87075.1"/>
    </source>
</evidence>
<dbReference type="InterPro" id="IPR024964">
    <property type="entry name" value="CTLH/CRA"/>
</dbReference>
<evidence type="ECO:0000259" key="11">
    <source>
        <dbReference type="PROSITE" id="PS50089"/>
    </source>
</evidence>
<dbReference type="InterPro" id="IPR037683">
    <property type="entry name" value="Rmd5_dRing"/>
</dbReference>
<dbReference type="GO" id="GO:0043161">
    <property type="term" value="P:proteasome-mediated ubiquitin-dependent protein catabolic process"/>
    <property type="evidence" value="ECO:0007669"/>
    <property type="project" value="InterPro"/>
</dbReference>
<dbReference type="SMART" id="SM00184">
    <property type="entry name" value="RING"/>
    <property type="match status" value="1"/>
</dbReference>
<dbReference type="InterPro" id="IPR044063">
    <property type="entry name" value="ZF_RING_GID"/>
</dbReference>
<dbReference type="PANTHER" id="PTHR12170:SF3">
    <property type="entry name" value="GH10162P"/>
    <property type="match status" value="1"/>
</dbReference>
<dbReference type="Pfam" id="PF10607">
    <property type="entry name" value="CTLH"/>
    <property type="match status" value="1"/>
</dbReference>
<dbReference type="FunFam" id="3.30.40.10:FF:000143">
    <property type="entry name" value="Regulator of gluconeogenesis Rmd5"/>
    <property type="match status" value="1"/>
</dbReference>
<keyword evidence="15" id="KW-1185">Reference proteome</keyword>
<dbReference type="EMBL" id="MBFT01000803">
    <property type="protein sequence ID" value="PVU87075.1"/>
    <property type="molecule type" value="Genomic_DNA"/>
</dbReference>
<evidence type="ECO:0000256" key="2">
    <source>
        <dbReference type="ARBA" id="ARBA00022490"/>
    </source>
</evidence>